<keyword evidence="7" id="KW-0675">Receptor</keyword>
<evidence type="ECO:0000313" key="7">
    <source>
        <dbReference type="EMBL" id="TYP70347.1"/>
    </source>
</evidence>
<sequence length="806" mass="91084">MKKVIVLTIMLLSLSIYAQNKKEITVSGQILEAGSSIPLEYATIAFIEQNTENIAFGGITDKKGKFQIKINPGIYSIHLEYISCETRIIEHTKYLKNTDLGNIELKPSSEMLEDVIIQGDKTTVEIRLDKKIYNVGKDLTAAGGSLSDVLNNVPSVTVAPSGSVALRGNGNVRILVDGKPSALVGLRSAEALRQLPAESIDRIEVITSPSARYDAEGTAGIINLIMKRNKLAGINATFLAKTGYPETGGGSGNFNYRTDKVNITNFTSYTYRETPGNSFVENHFFNLIEDPTAPNGVRNDPDSYIQEDREYDRIYRGLTINSGIEWFVNQSSSITNKFLYRASNIDNKTTNFITEFDENRNAVSDNVRIDPNKEKNITRQYSLNYDKKFENTDHRLSFDFQFENSEENDNTRITQTNSSIEELVETVIDQQNILLQSDYNLPLSDNYKIELGYRGIFNNRETAYLVEEDRNNTIITNTDLSNTLDFQQYVNAGYAQFESKFGKFSILLGVRAENTRITIEQKTSNDFNKKKYTDLFPTTNIGYEIGEKHTLTLGFNRRIRRPGTAFLNPFPARSSISNIFQGNPNLDPSYSNVVELSYLNKMPKLTLNASVYYNHTSDVFTFIDINTGERVTIGTDANNNPTFVPVISRTPVNLDQSDRYGVEFTVIYNPTKKWRINGNFNGSYYGIKGDFENENFDASDVSWSARLNNKFTLPGEVDWQTILDYRGPIRNGQIENEGVFTANLAFSKNLFKNKATLTFGINDLFNSNVGKSTVSATTFSSYSEYQWRIRTFNLSFTYRFKQKKGS</sequence>
<keyword evidence="8" id="KW-1185">Reference proteome</keyword>
<gene>
    <name evidence="7" type="ORF">BD809_11311</name>
</gene>
<comment type="subcellular location">
    <subcellularLocation>
        <location evidence="1">Cell outer membrane</location>
    </subcellularLocation>
</comment>
<dbReference type="Proteomes" id="UP000324376">
    <property type="component" value="Unassembled WGS sequence"/>
</dbReference>
<organism evidence="7 8">
    <name type="scientific">Aquimarina intermedia</name>
    <dbReference type="NCBI Taxonomy" id="350814"/>
    <lineage>
        <taxon>Bacteria</taxon>
        <taxon>Pseudomonadati</taxon>
        <taxon>Bacteroidota</taxon>
        <taxon>Flavobacteriia</taxon>
        <taxon>Flavobacteriales</taxon>
        <taxon>Flavobacteriaceae</taxon>
        <taxon>Aquimarina</taxon>
    </lineage>
</organism>
<dbReference type="RefSeq" id="WP_148783724.1">
    <property type="nucleotide sequence ID" value="NZ_VNHU01000013.1"/>
</dbReference>
<dbReference type="SUPFAM" id="SSF49464">
    <property type="entry name" value="Carboxypeptidase regulatory domain-like"/>
    <property type="match status" value="1"/>
</dbReference>
<feature type="chain" id="PRO_5024443287" evidence="4">
    <location>
        <begin position="19"/>
        <end position="806"/>
    </location>
</feature>
<reference evidence="7 8" key="1">
    <citation type="submission" date="2019-07" db="EMBL/GenBank/DDBJ databases">
        <title>Genomic Encyclopedia of Archaeal and Bacterial Type Strains, Phase II (KMG-II): from individual species to whole genera.</title>
        <authorList>
            <person name="Goeker M."/>
        </authorList>
    </citation>
    <scope>NUCLEOTIDE SEQUENCE [LARGE SCALE GENOMIC DNA]</scope>
    <source>
        <strain evidence="7 8">DSM 17527</strain>
    </source>
</reference>
<feature type="domain" description="Outer membrane protein beta-barrel" evidence="6">
    <location>
        <begin position="387"/>
        <end position="798"/>
    </location>
</feature>
<dbReference type="InterPro" id="IPR008969">
    <property type="entry name" value="CarboxyPept-like_regulatory"/>
</dbReference>
<dbReference type="PANTHER" id="PTHR40980:SF4">
    <property type="entry name" value="TONB-DEPENDENT RECEPTOR-LIKE BETA-BARREL DOMAIN-CONTAINING PROTEIN"/>
    <property type="match status" value="1"/>
</dbReference>
<dbReference type="PANTHER" id="PTHR40980">
    <property type="entry name" value="PLUG DOMAIN-CONTAINING PROTEIN"/>
    <property type="match status" value="1"/>
</dbReference>
<dbReference type="Pfam" id="PF13715">
    <property type="entry name" value="CarbopepD_reg_2"/>
    <property type="match status" value="1"/>
</dbReference>
<dbReference type="AlphaFoldDB" id="A0A5S5BTK9"/>
<evidence type="ECO:0000313" key="8">
    <source>
        <dbReference type="Proteomes" id="UP000324376"/>
    </source>
</evidence>
<dbReference type="Gene3D" id="2.170.130.10">
    <property type="entry name" value="TonB-dependent receptor, plug domain"/>
    <property type="match status" value="1"/>
</dbReference>
<dbReference type="InterPro" id="IPR012910">
    <property type="entry name" value="Plug_dom"/>
</dbReference>
<dbReference type="OrthoDB" id="8764943at2"/>
<evidence type="ECO:0000259" key="6">
    <source>
        <dbReference type="Pfam" id="PF14905"/>
    </source>
</evidence>
<evidence type="ECO:0000256" key="2">
    <source>
        <dbReference type="ARBA" id="ARBA00023136"/>
    </source>
</evidence>
<keyword evidence="2" id="KW-0472">Membrane</keyword>
<dbReference type="Pfam" id="PF07715">
    <property type="entry name" value="Plug"/>
    <property type="match status" value="1"/>
</dbReference>
<dbReference type="Pfam" id="PF14905">
    <property type="entry name" value="OMP_b-brl_3"/>
    <property type="match status" value="1"/>
</dbReference>
<feature type="domain" description="TonB-dependent receptor plug" evidence="5">
    <location>
        <begin position="143"/>
        <end position="221"/>
    </location>
</feature>
<comment type="caution">
    <text evidence="7">The sequence shown here is derived from an EMBL/GenBank/DDBJ whole genome shotgun (WGS) entry which is preliminary data.</text>
</comment>
<evidence type="ECO:0000256" key="3">
    <source>
        <dbReference type="ARBA" id="ARBA00023237"/>
    </source>
</evidence>
<dbReference type="SUPFAM" id="SSF56935">
    <property type="entry name" value="Porins"/>
    <property type="match status" value="1"/>
</dbReference>
<evidence type="ECO:0000256" key="1">
    <source>
        <dbReference type="ARBA" id="ARBA00004442"/>
    </source>
</evidence>
<evidence type="ECO:0000256" key="4">
    <source>
        <dbReference type="SAM" id="SignalP"/>
    </source>
</evidence>
<dbReference type="GO" id="GO:0009279">
    <property type="term" value="C:cell outer membrane"/>
    <property type="evidence" value="ECO:0007669"/>
    <property type="project" value="UniProtKB-SubCell"/>
</dbReference>
<keyword evidence="4" id="KW-0732">Signal</keyword>
<dbReference type="Gene3D" id="2.40.170.20">
    <property type="entry name" value="TonB-dependent receptor, beta-barrel domain"/>
    <property type="match status" value="1"/>
</dbReference>
<feature type="signal peptide" evidence="4">
    <location>
        <begin position="1"/>
        <end position="18"/>
    </location>
</feature>
<evidence type="ECO:0000259" key="5">
    <source>
        <dbReference type="Pfam" id="PF07715"/>
    </source>
</evidence>
<keyword evidence="3" id="KW-0998">Cell outer membrane</keyword>
<dbReference type="InterPro" id="IPR037066">
    <property type="entry name" value="Plug_dom_sf"/>
</dbReference>
<dbReference type="InterPro" id="IPR041700">
    <property type="entry name" value="OMP_b-brl_3"/>
</dbReference>
<dbReference type="InterPro" id="IPR036942">
    <property type="entry name" value="Beta-barrel_TonB_sf"/>
</dbReference>
<protein>
    <submittedName>
        <fullName evidence="7">Outer membrane receptor protein involved in Fe transport</fullName>
    </submittedName>
</protein>
<dbReference type="EMBL" id="VNHU01000013">
    <property type="protein sequence ID" value="TYP70347.1"/>
    <property type="molecule type" value="Genomic_DNA"/>
</dbReference>
<proteinExistence type="predicted"/>
<accession>A0A5S5BTK9</accession>
<name>A0A5S5BTK9_9FLAO</name>